<evidence type="ECO:0000313" key="1">
    <source>
        <dbReference type="EMBL" id="KAF2812708.1"/>
    </source>
</evidence>
<organism evidence="1">
    <name type="scientific">Mytilinidion resinicola</name>
    <dbReference type="NCBI Taxonomy" id="574789"/>
    <lineage>
        <taxon>Eukaryota</taxon>
        <taxon>Fungi</taxon>
        <taxon>Dikarya</taxon>
        <taxon>Ascomycota</taxon>
        <taxon>Pezizomycotina</taxon>
        <taxon>Dothideomycetes</taxon>
        <taxon>Pleosporomycetidae</taxon>
        <taxon>Mytilinidiales</taxon>
        <taxon>Mytilinidiaceae</taxon>
        <taxon>Mytilinidion</taxon>
    </lineage>
</organism>
<dbReference type="RefSeq" id="XP_033579672.1">
    <property type="nucleotide sequence ID" value="XM_033725303.1"/>
</dbReference>
<dbReference type="Proteomes" id="UP000504636">
    <property type="component" value="Unplaced"/>
</dbReference>
<reference evidence="3" key="3">
    <citation type="submission" date="2025-04" db="UniProtKB">
        <authorList>
            <consortium name="RefSeq"/>
        </authorList>
    </citation>
    <scope>IDENTIFICATION</scope>
    <source>
        <strain evidence="3">CBS 304.34</strain>
    </source>
</reference>
<gene>
    <name evidence="1 3" type="ORF">BDZ99DRAFT_518523</name>
</gene>
<reference evidence="1 3" key="1">
    <citation type="journal article" date="2020" name="Stud. Mycol.">
        <title>101 Dothideomycetes genomes: a test case for predicting lifestyles and emergence of pathogens.</title>
        <authorList>
            <person name="Haridas S."/>
            <person name="Albert R."/>
            <person name="Binder M."/>
            <person name="Bloem J."/>
            <person name="Labutti K."/>
            <person name="Salamov A."/>
            <person name="Andreopoulos B."/>
            <person name="Baker S."/>
            <person name="Barry K."/>
            <person name="Bills G."/>
            <person name="Bluhm B."/>
            <person name="Cannon C."/>
            <person name="Castanera R."/>
            <person name="Culley D."/>
            <person name="Daum C."/>
            <person name="Ezra D."/>
            <person name="Gonzalez J."/>
            <person name="Henrissat B."/>
            <person name="Kuo A."/>
            <person name="Liang C."/>
            <person name="Lipzen A."/>
            <person name="Lutzoni F."/>
            <person name="Magnuson J."/>
            <person name="Mondo S."/>
            <person name="Nolan M."/>
            <person name="Ohm R."/>
            <person name="Pangilinan J."/>
            <person name="Park H.-J."/>
            <person name="Ramirez L."/>
            <person name="Alfaro M."/>
            <person name="Sun H."/>
            <person name="Tritt A."/>
            <person name="Yoshinaga Y."/>
            <person name="Zwiers L.-H."/>
            <person name="Turgeon B."/>
            <person name="Goodwin S."/>
            <person name="Spatafora J."/>
            <person name="Crous P."/>
            <person name="Grigoriev I."/>
        </authorList>
    </citation>
    <scope>NUCLEOTIDE SEQUENCE</scope>
    <source>
        <strain evidence="1 3">CBS 304.34</strain>
    </source>
</reference>
<dbReference type="EMBL" id="MU003697">
    <property type="protein sequence ID" value="KAF2812708.1"/>
    <property type="molecule type" value="Genomic_DNA"/>
</dbReference>
<proteinExistence type="predicted"/>
<evidence type="ECO:0000313" key="3">
    <source>
        <dbReference type="RefSeq" id="XP_033579672.1"/>
    </source>
</evidence>
<name>A0A6A6YVX8_9PEZI</name>
<dbReference type="GeneID" id="54466196"/>
<protein>
    <submittedName>
        <fullName evidence="1 3">Uncharacterized protein</fullName>
    </submittedName>
</protein>
<dbReference type="AlphaFoldDB" id="A0A6A6YVX8"/>
<reference evidence="3" key="2">
    <citation type="submission" date="2020-04" db="EMBL/GenBank/DDBJ databases">
        <authorList>
            <consortium name="NCBI Genome Project"/>
        </authorList>
    </citation>
    <scope>NUCLEOTIDE SEQUENCE</scope>
    <source>
        <strain evidence="3">CBS 304.34</strain>
    </source>
</reference>
<evidence type="ECO:0000313" key="2">
    <source>
        <dbReference type="Proteomes" id="UP000504636"/>
    </source>
</evidence>
<accession>A0A6A6YVX8</accession>
<sequence length="449" mass="50849">MSTRDFFVKEWDTAFSVKNVQREDVSYVEGKRHLNAIGKGITLFLRDTEDAVSSCKVQAVESFCRGTYLEDIKRGGTAGQCRTAWIDDRSFPNEPDGPDGGKARTCPNPLTATALYRHLKQPRFGNGDLPDADRRVIYIPNVDPSHVIVLAETATYHQVPALRDALTKHIQYETSIRVKIPSLGGFPIFQLEIHLPFFAFRELPSSEMDSWHTGGSDMSPKKSWIDLSVLSTQASRFENGPRYGIYKSRFSLVICGSNDRRWTGYAFVDRDTEGEEELSYKGSEQEPIIGFPTDVPVWDPREYFLISLERQTAKVLNEWENVVCTVERRIKSHKYHQSALLSRDHGVEKECAAEEAFAWTSRTTALLSHLIEVLSNTVNAWERFKCSSGDIGYFCDSSPESPKSKLKFSERRARQSLRSINNAFEELECLGGKLRSLNESCDKSVKDVS</sequence>
<keyword evidence="2" id="KW-1185">Reference proteome</keyword>
<dbReference type="OrthoDB" id="5428055at2759"/>